<name>A0ABP0VT21_9BRYO</name>
<organism evidence="1 2">
    <name type="scientific">Sphagnum jensenii</name>
    <dbReference type="NCBI Taxonomy" id="128206"/>
    <lineage>
        <taxon>Eukaryota</taxon>
        <taxon>Viridiplantae</taxon>
        <taxon>Streptophyta</taxon>
        <taxon>Embryophyta</taxon>
        <taxon>Bryophyta</taxon>
        <taxon>Sphagnophytina</taxon>
        <taxon>Sphagnopsida</taxon>
        <taxon>Sphagnales</taxon>
        <taxon>Sphagnaceae</taxon>
        <taxon>Sphagnum</taxon>
    </lineage>
</organism>
<dbReference type="Proteomes" id="UP001497444">
    <property type="component" value="Chromosome 10"/>
</dbReference>
<evidence type="ECO:0000313" key="1">
    <source>
        <dbReference type="EMBL" id="CAK9257634.1"/>
    </source>
</evidence>
<proteinExistence type="predicted"/>
<evidence type="ECO:0000313" key="2">
    <source>
        <dbReference type="Proteomes" id="UP001497444"/>
    </source>
</evidence>
<sequence length="86" mass="9524">MRGIAATTNFGADRAFMRGIEAMTNFRADRAAESGLLQIPKAENQRDNFQDILTLNNIINDHLSTSFHPLKLNAHESQWAALAEPG</sequence>
<keyword evidence="2" id="KW-1185">Reference proteome</keyword>
<accession>A0ABP0VT21</accession>
<dbReference type="EMBL" id="OZ020105">
    <property type="protein sequence ID" value="CAK9257634.1"/>
    <property type="molecule type" value="Genomic_DNA"/>
</dbReference>
<gene>
    <name evidence="1" type="ORF">CSSPJE1EN1_LOCUS3112</name>
</gene>
<reference evidence="1" key="1">
    <citation type="submission" date="2024-02" db="EMBL/GenBank/DDBJ databases">
        <authorList>
            <consortium name="ELIXIR-Norway"/>
            <consortium name="Elixir Norway"/>
        </authorList>
    </citation>
    <scope>NUCLEOTIDE SEQUENCE</scope>
</reference>
<protein>
    <submittedName>
        <fullName evidence="1">Uncharacterized protein</fullName>
    </submittedName>
</protein>